<reference evidence="8 9" key="1">
    <citation type="journal article" date="2013" name="Curr. Biol.">
        <title>The Genome of the Foraminiferan Reticulomyxa filosa.</title>
        <authorList>
            <person name="Glockner G."/>
            <person name="Hulsmann N."/>
            <person name="Schleicher M."/>
            <person name="Noegel A.A."/>
            <person name="Eichinger L."/>
            <person name="Gallinger C."/>
            <person name="Pawlowski J."/>
            <person name="Sierra R."/>
            <person name="Euteneuer U."/>
            <person name="Pillet L."/>
            <person name="Moustafa A."/>
            <person name="Platzer M."/>
            <person name="Groth M."/>
            <person name="Szafranski K."/>
            <person name="Schliwa M."/>
        </authorList>
    </citation>
    <scope>NUCLEOTIDE SEQUENCE [LARGE SCALE GENOMIC DNA]</scope>
</reference>
<name>X6MS94_RETFI</name>
<feature type="region of interest" description="Disordered" evidence="6">
    <location>
        <begin position="282"/>
        <end position="301"/>
    </location>
</feature>
<evidence type="ECO:0000256" key="2">
    <source>
        <dbReference type="ARBA" id="ARBA00013194"/>
    </source>
</evidence>
<comment type="catalytic activity">
    <reaction evidence="1 5">
        <text>[protein]-peptidylproline (omega=180) = [protein]-peptidylproline (omega=0)</text>
        <dbReference type="Rhea" id="RHEA:16237"/>
        <dbReference type="Rhea" id="RHEA-COMP:10747"/>
        <dbReference type="Rhea" id="RHEA-COMP:10748"/>
        <dbReference type="ChEBI" id="CHEBI:83833"/>
        <dbReference type="ChEBI" id="CHEBI:83834"/>
        <dbReference type="EC" id="5.2.1.8"/>
    </reaction>
</comment>
<feature type="compositionally biased region" description="Basic and acidic residues" evidence="6">
    <location>
        <begin position="1"/>
        <end position="14"/>
    </location>
</feature>
<evidence type="ECO:0000256" key="6">
    <source>
        <dbReference type="SAM" id="MobiDB-lite"/>
    </source>
</evidence>
<protein>
    <recommendedName>
        <fullName evidence="2 5">peptidylprolyl isomerase</fullName>
        <ecNumber evidence="2 5">5.2.1.8</ecNumber>
    </recommendedName>
</protein>
<evidence type="ECO:0000256" key="1">
    <source>
        <dbReference type="ARBA" id="ARBA00000971"/>
    </source>
</evidence>
<dbReference type="GO" id="GO:0003755">
    <property type="term" value="F:peptidyl-prolyl cis-trans isomerase activity"/>
    <property type="evidence" value="ECO:0007669"/>
    <property type="project" value="UniProtKB-KW"/>
</dbReference>
<dbReference type="AlphaFoldDB" id="X6MS94"/>
<feature type="domain" description="PPIase FKBP-type" evidence="7">
    <location>
        <begin position="95"/>
        <end position="206"/>
    </location>
</feature>
<evidence type="ECO:0000256" key="4">
    <source>
        <dbReference type="ARBA" id="ARBA00023235"/>
    </source>
</evidence>
<evidence type="ECO:0000259" key="7">
    <source>
        <dbReference type="PROSITE" id="PS50059"/>
    </source>
</evidence>
<keyword evidence="3 5" id="KW-0697">Rotamase</keyword>
<keyword evidence="9" id="KW-1185">Reference proteome</keyword>
<gene>
    <name evidence="8" type="ORF">RFI_21413</name>
</gene>
<dbReference type="InterPro" id="IPR046357">
    <property type="entry name" value="PPIase_dom_sf"/>
</dbReference>
<evidence type="ECO:0000256" key="5">
    <source>
        <dbReference type="PROSITE-ProRule" id="PRU00277"/>
    </source>
</evidence>
<dbReference type="PANTHER" id="PTHR10516:SF443">
    <property type="entry name" value="FK506-BINDING PROTEIN 59-RELATED"/>
    <property type="match status" value="1"/>
</dbReference>
<comment type="caution">
    <text evidence="8">The sequence shown here is derived from an EMBL/GenBank/DDBJ whole genome shotgun (WGS) entry which is preliminary data.</text>
</comment>
<dbReference type="PANTHER" id="PTHR10516">
    <property type="entry name" value="PEPTIDYL-PROLYL CIS-TRANS ISOMERASE"/>
    <property type="match status" value="1"/>
</dbReference>
<evidence type="ECO:0000313" key="8">
    <source>
        <dbReference type="EMBL" id="ETO15950.1"/>
    </source>
</evidence>
<keyword evidence="4 5" id="KW-0413">Isomerase</keyword>
<organism evidence="8 9">
    <name type="scientific">Reticulomyxa filosa</name>
    <dbReference type="NCBI Taxonomy" id="46433"/>
    <lineage>
        <taxon>Eukaryota</taxon>
        <taxon>Sar</taxon>
        <taxon>Rhizaria</taxon>
        <taxon>Retaria</taxon>
        <taxon>Foraminifera</taxon>
        <taxon>Monothalamids</taxon>
        <taxon>Reticulomyxidae</taxon>
        <taxon>Reticulomyxa</taxon>
    </lineage>
</organism>
<dbReference type="InterPro" id="IPR050689">
    <property type="entry name" value="FKBP-type_PPIase"/>
</dbReference>
<dbReference type="GO" id="GO:0005737">
    <property type="term" value="C:cytoplasm"/>
    <property type="evidence" value="ECO:0007669"/>
    <property type="project" value="TreeGrafter"/>
</dbReference>
<dbReference type="EC" id="5.2.1.8" evidence="2 5"/>
<dbReference type="Pfam" id="PF00254">
    <property type="entry name" value="FKBP_C"/>
    <property type="match status" value="1"/>
</dbReference>
<sequence>MYKKFEMCKNKNDENNDPLTDGLDKEDEEKAIIDNTFDRTTPGQGTQKITRKNVIRNELFRPKHIEQHPFPHVNNRAIHLITFKQGDQQTYPQAYSTVHLLYTGYIYAPSNSNSQEPTDREFFFIHIFIIYIHICIYPSTTDTISATPLGIGQNISGIEHAVMRMSVGQRARVYVPSRLAYGSYGAKELIPPNADLIFDLHLIAIHSPLNNDEANVAMLKEPNSESENEHAVENDENDNIINNLSNGVINSYDNVNNQPFAASEKFITQEIHEQNRKPLENLLAEDNSGGHSLLDEPTEDL</sequence>
<feature type="region of interest" description="Disordered" evidence="6">
    <location>
        <begin position="1"/>
        <end position="23"/>
    </location>
</feature>
<dbReference type="PROSITE" id="PS50059">
    <property type="entry name" value="FKBP_PPIASE"/>
    <property type="match status" value="1"/>
</dbReference>
<evidence type="ECO:0000313" key="9">
    <source>
        <dbReference type="Proteomes" id="UP000023152"/>
    </source>
</evidence>
<dbReference type="EMBL" id="ASPP01018675">
    <property type="protein sequence ID" value="ETO15950.1"/>
    <property type="molecule type" value="Genomic_DNA"/>
</dbReference>
<dbReference type="InterPro" id="IPR001179">
    <property type="entry name" value="PPIase_FKBP_dom"/>
</dbReference>
<dbReference type="OrthoDB" id="1902587at2759"/>
<accession>X6MS94</accession>
<evidence type="ECO:0000256" key="3">
    <source>
        <dbReference type="ARBA" id="ARBA00023110"/>
    </source>
</evidence>
<proteinExistence type="predicted"/>
<dbReference type="SUPFAM" id="SSF54534">
    <property type="entry name" value="FKBP-like"/>
    <property type="match status" value="1"/>
</dbReference>
<dbReference type="Gene3D" id="3.10.50.40">
    <property type="match status" value="1"/>
</dbReference>
<dbReference type="Proteomes" id="UP000023152">
    <property type="component" value="Unassembled WGS sequence"/>
</dbReference>